<protein>
    <recommendedName>
        <fullName evidence="3">Ribosome biogenesis GTPase RsgA</fullName>
    </recommendedName>
</protein>
<name>A0ABW8TBQ0_9CLOT</name>
<dbReference type="Gene3D" id="1.10.40.50">
    <property type="entry name" value="Probable gtpase engc, domain 3"/>
    <property type="match status" value="1"/>
</dbReference>
<keyword evidence="2" id="KW-1185">Reference proteome</keyword>
<dbReference type="Proteomes" id="UP001623592">
    <property type="component" value="Unassembled WGS sequence"/>
</dbReference>
<comment type="caution">
    <text evidence="1">The sequence shown here is derived from an EMBL/GenBank/DDBJ whole genome shotgun (WGS) entry which is preliminary data.</text>
</comment>
<dbReference type="EMBL" id="JBJIAA010000003">
    <property type="protein sequence ID" value="MFL0249617.1"/>
    <property type="molecule type" value="Genomic_DNA"/>
</dbReference>
<organism evidence="1 2">
    <name type="scientific">Clostridium neuense</name>
    <dbReference type="NCBI Taxonomy" id="1728934"/>
    <lineage>
        <taxon>Bacteria</taxon>
        <taxon>Bacillati</taxon>
        <taxon>Bacillota</taxon>
        <taxon>Clostridia</taxon>
        <taxon>Eubacteriales</taxon>
        <taxon>Clostridiaceae</taxon>
        <taxon>Clostridium</taxon>
    </lineage>
</organism>
<sequence length="90" mass="11104">MDEAFKDIEELAKECKFSDCKHENEPWCRVRKAIEEGILDEKRLERYLRLKRETRFMESKQKRIMMVQQKNSINGKSKGYKRENHVRYEY</sequence>
<proteinExistence type="predicted"/>
<evidence type="ECO:0000313" key="1">
    <source>
        <dbReference type="EMBL" id="MFL0249617.1"/>
    </source>
</evidence>
<evidence type="ECO:0000313" key="2">
    <source>
        <dbReference type="Proteomes" id="UP001623592"/>
    </source>
</evidence>
<evidence type="ECO:0008006" key="3">
    <source>
        <dbReference type="Google" id="ProtNLM"/>
    </source>
</evidence>
<gene>
    <name evidence="1" type="ORF">ACJDT4_04215</name>
</gene>
<accession>A0ABW8TBQ0</accession>
<dbReference type="RefSeq" id="WP_406786286.1">
    <property type="nucleotide sequence ID" value="NZ_JBJIAA010000003.1"/>
</dbReference>
<reference evidence="1 2" key="1">
    <citation type="submission" date="2024-11" db="EMBL/GenBank/DDBJ databases">
        <authorList>
            <person name="Heng Y.C."/>
            <person name="Lim A.C.H."/>
            <person name="Lee J.K.Y."/>
            <person name="Kittelmann S."/>
        </authorList>
    </citation>
    <scope>NUCLEOTIDE SEQUENCE [LARGE SCALE GENOMIC DNA]</scope>
    <source>
        <strain evidence="1 2">WILCCON 0114</strain>
    </source>
</reference>